<feature type="signal peptide" evidence="1">
    <location>
        <begin position="1"/>
        <end position="19"/>
    </location>
</feature>
<name>V8N3I0_OPHHA</name>
<dbReference type="PANTHER" id="PTHR23267">
    <property type="entry name" value="IMMUNOGLOBULIN LIGHT CHAIN"/>
    <property type="match status" value="1"/>
</dbReference>
<reference evidence="3 4" key="1">
    <citation type="journal article" date="2013" name="Proc. Natl. Acad. Sci. U.S.A.">
        <title>The king cobra genome reveals dynamic gene evolution and adaptation in the snake venom system.</title>
        <authorList>
            <person name="Vonk F.J."/>
            <person name="Casewell N.R."/>
            <person name="Henkel C.V."/>
            <person name="Heimberg A.M."/>
            <person name="Jansen H.J."/>
            <person name="McCleary R.J."/>
            <person name="Kerkkamp H.M."/>
            <person name="Vos R.A."/>
            <person name="Guerreiro I."/>
            <person name="Calvete J.J."/>
            <person name="Wuster W."/>
            <person name="Woods A.E."/>
            <person name="Logan J.M."/>
            <person name="Harrison R.A."/>
            <person name="Castoe T.A."/>
            <person name="de Koning A.P."/>
            <person name="Pollock D.D."/>
            <person name="Yandell M."/>
            <person name="Calderon D."/>
            <person name="Renjifo C."/>
            <person name="Currier R.B."/>
            <person name="Salgado D."/>
            <person name="Pla D."/>
            <person name="Sanz L."/>
            <person name="Hyder A.S."/>
            <person name="Ribeiro J.M."/>
            <person name="Arntzen J.W."/>
            <person name="van den Thillart G.E."/>
            <person name="Boetzer M."/>
            <person name="Pirovano W."/>
            <person name="Dirks R.P."/>
            <person name="Spaink H.P."/>
            <person name="Duboule D."/>
            <person name="McGlinn E."/>
            <person name="Kini R.M."/>
            <person name="Richardson M.K."/>
        </authorList>
    </citation>
    <scope>NUCLEOTIDE SEQUENCE</scope>
    <source>
        <tissue evidence="3">Blood</tissue>
    </source>
</reference>
<feature type="domain" description="Immunoglobulin V-set" evidence="2">
    <location>
        <begin position="36"/>
        <end position="112"/>
    </location>
</feature>
<keyword evidence="4" id="KW-1185">Reference proteome</keyword>
<dbReference type="OrthoDB" id="8908372at2759"/>
<feature type="chain" id="PRO_5004770530" description="Immunoglobulin V-set domain-containing protein" evidence="1">
    <location>
        <begin position="20"/>
        <end position="120"/>
    </location>
</feature>
<dbReference type="Pfam" id="PF07686">
    <property type="entry name" value="V-set"/>
    <property type="match status" value="1"/>
</dbReference>
<comment type="caution">
    <text evidence="3">The sequence shown here is derived from an EMBL/GenBank/DDBJ whole genome shotgun (WGS) entry which is preliminary data.</text>
</comment>
<keyword evidence="1" id="KW-0732">Signal</keyword>
<gene>
    <name evidence="3" type="ORF">L345_17583</name>
</gene>
<protein>
    <recommendedName>
        <fullName evidence="2">Immunoglobulin V-set domain-containing protein</fullName>
    </recommendedName>
</protein>
<evidence type="ECO:0000313" key="4">
    <source>
        <dbReference type="Proteomes" id="UP000018936"/>
    </source>
</evidence>
<accession>V8N3I0</accession>
<evidence type="ECO:0000259" key="2">
    <source>
        <dbReference type="SMART" id="SM00406"/>
    </source>
</evidence>
<dbReference type="InterPro" id="IPR013106">
    <property type="entry name" value="Ig_V-set"/>
</dbReference>
<dbReference type="Proteomes" id="UP000018936">
    <property type="component" value="Unassembled WGS sequence"/>
</dbReference>
<proteinExistence type="predicted"/>
<organism evidence="3 4">
    <name type="scientific">Ophiophagus hannah</name>
    <name type="common">King cobra</name>
    <name type="synonym">Naja hannah</name>
    <dbReference type="NCBI Taxonomy" id="8665"/>
    <lineage>
        <taxon>Eukaryota</taxon>
        <taxon>Metazoa</taxon>
        <taxon>Chordata</taxon>
        <taxon>Craniata</taxon>
        <taxon>Vertebrata</taxon>
        <taxon>Euteleostomi</taxon>
        <taxon>Lepidosauria</taxon>
        <taxon>Squamata</taxon>
        <taxon>Bifurcata</taxon>
        <taxon>Unidentata</taxon>
        <taxon>Episquamata</taxon>
        <taxon>Toxicofera</taxon>
        <taxon>Serpentes</taxon>
        <taxon>Colubroidea</taxon>
        <taxon>Elapidae</taxon>
        <taxon>Elapinae</taxon>
        <taxon>Ophiophagus</taxon>
    </lineage>
</organism>
<sequence>MSQVLLLSIILISIGPSLQQLLQTLKDPEFVAPGRTVTISYRYNGGNLGDGNYPWWSQQAPGNKPRTLIFSTGTRAPGVPARFSGSRSGNVMSLTITGALVEDEATYYSCIWTGSQFHSD</sequence>
<dbReference type="EMBL" id="AZIM01014103">
    <property type="protein sequence ID" value="ETE56705.1"/>
    <property type="molecule type" value="Genomic_DNA"/>
</dbReference>
<evidence type="ECO:0000256" key="1">
    <source>
        <dbReference type="SAM" id="SignalP"/>
    </source>
</evidence>
<dbReference type="InterPro" id="IPR036179">
    <property type="entry name" value="Ig-like_dom_sf"/>
</dbReference>
<dbReference type="SUPFAM" id="SSF48726">
    <property type="entry name" value="Immunoglobulin"/>
    <property type="match status" value="1"/>
</dbReference>
<feature type="non-terminal residue" evidence="3">
    <location>
        <position position="1"/>
    </location>
</feature>
<dbReference type="SMART" id="SM00406">
    <property type="entry name" value="IGv"/>
    <property type="match status" value="1"/>
</dbReference>
<dbReference type="AlphaFoldDB" id="V8N3I0"/>
<dbReference type="InterPro" id="IPR050150">
    <property type="entry name" value="IgV_Light_Chain"/>
</dbReference>
<evidence type="ECO:0000313" key="3">
    <source>
        <dbReference type="EMBL" id="ETE56705.1"/>
    </source>
</evidence>
<dbReference type="Gene3D" id="2.60.40.10">
    <property type="entry name" value="Immunoglobulins"/>
    <property type="match status" value="1"/>
</dbReference>
<dbReference type="InterPro" id="IPR013783">
    <property type="entry name" value="Ig-like_fold"/>
</dbReference>